<dbReference type="UniPathway" id="UPA00988"/>
<dbReference type="PANTHER" id="PTHR12747:SF0">
    <property type="entry name" value="ELONGATOR COMPLEX PROTEIN 1"/>
    <property type="match status" value="1"/>
</dbReference>
<dbReference type="InterPro" id="IPR006849">
    <property type="entry name" value="Elp1"/>
</dbReference>
<feature type="domain" description="ELP1 three-helical bundle" evidence="12">
    <location>
        <begin position="921"/>
        <end position="1080"/>
    </location>
</feature>
<dbReference type="GO" id="GO:0042802">
    <property type="term" value="F:identical protein binding"/>
    <property type="evidence" value="ECO:0007669"/>
    <property type="project" value="EnsemblFungi"/>
</dbReference>
<dbReference type="Proteomes" id="UP000095023">
    <property type="component" value="Unassembled WGS sequence"/>
</dbReference>
<comment type="similarity">
    <text evidence="3">Belongs to the ELP1/IKA1 family.</text>
</comment>
<evidence type="ECO:0000259" key="11">
    <source>
        <dbReference type="Pfam" id="PF23925"/>
    </source>
</evidence>
<evidence type="ECO:0000259" key="10">
    <source>
        <dbReference type="Pfam" id="PF23878"/>
    </source>
</evidence>
<dbReference type="GO" id="GO:0005829">
    <property type="term" value="C:cytosol"/>
    <property type="evidence" value="ECO:0007669"/>
    <property type="project" value="TreeGrafter"/>
</dbReference>
<dbReference type="SUPFAM" id="SSF69322">
    <property type="entry name" value="Tricorn protease domain 2"/>
    <property type="match status" value="1"/>
</dbReference>
<evidence type="ECO:0000256" key="2">
    <source>
        <dbReference type="ARBA" id="ARBA00005043"/>
    </source>
</evidence>
<comment type="subcellular location">
    <subcellularLocation>
        <location evidence="1">Cytoplasm</location>
    </subcellularLocation>
</comment>
<evidence type="ECO:0000256" key="7">
    <source>
        <dbReference type="SAM" id="MobiDB-lite"/>
    </source>
</evidence>
<dbReference type="EMBL" id="KV453844">
    <property type="protein sequence ID" value="ODV88451.1"/>
    <property type="molecule type" value="Genomic_DNA"/>
</dbReference>
<comment type="pathway">
    <text evidence="2">tRNA modification; 5-methoxycarbonylmethyl-2-thiouridine-tRNA biosynthesis.</text>
</comment>
<keyword evidence="14" id="KW-1185">Reference proteome</keyword>
<dbReference type="Pfam" id="PF04762">
    <property type="entry name" value="Beta-prop_ELP1_1st"/>
    <property type="match status" value="1"/>
</dbReference>
<feature type="domain" description="ELP1 first N-terminal beta-propeller" evidence="8">
    <location>
        <begin position="2"/>
        <end position="240"/>
    </location>
</feature>
<dbReference type="Pfam" id="PF23925">
    <property type="entry name" value="A-sol_ELP1"/>
    <property type="match status" value="1"/>
</dbReference>
<dbReference type="Gene3D" id="2.130.10.10">
    <property type="entry name" value="YVTN repeat-like/Quinoprotein amine dehydrogenase"/>
    <property type="match status" value="1"/>
</dbReference>
<dbReference type="InterPro" id="IPR056166">
    <property type="entry name" value="TPR_ELP1"/>
</dbReference>
<feature type="region of interest" description="Disordered" evidence="7">
    <location>
        <begin position="993"/>
        <end position="1018"/>
    </location>
</feature>
<dbReference type="Pfam" id="PF23936">
    <property type="entry name" value="HB_ELP1"/>
    <property type="match status" value="1"/>
</dbReference>
<feature type="domain" description="ELP1 alpha-solenoid" evidence="11">
    <location>
        <begin position="543"/>
        <end position="739"/>
    </location>
</feature>
<gene>
    <name evidence="13" type="ORF">CANCADRAFT_17514</name>
</gene>
<keyword evidence="4" id="KW-0963">Cytoplasm</keyword>
<evidence type="ECO:0000313" key="13">
    <source>
        <dbReference type="EMBL" id="ODV88451.1"/>
    </source>
</evidence>
<dbReference type="InterPro" id="IPR056165">
    <property type="entry name" value="Beta-prop_ELP1_2nd"/>
</dbReference>
<protein>
    <recommendedName>
        <fullName evidence="6">Elongator complex protein 1</fullName>
    </recommendedName>
</protein>
<evidence type="ECO:0000259" key="9">
    <source>
        <dbReference type="Pfam" id="PF23797"/>
    </source>
</evidence>
<evidence type="ECO:0000259" key="12">
    <source>
        <dbReference type="Pfam" id="PF23936"/>
    </source>
</evidence>
<dbReference type="AlphaFoldDB" id="A0A1E4T9P2"/>
<dbReference type="InterPro" id="IPR056167">
    <property type="entry name" value="A-sol_ELP1"/>
</dbReference>
<dbReference type="GO" id="GO:0000049">
    <property type="term" value="F:tRNA binding"/>
    <property type="evidence" value="ECO:0007669"/>
    <property type="project" value="EnsemblFungi"/>
</dbReference>
<organism evidence="13 14">
    <name type="scientific">Tortispora caseinolytica NRRL Y-17796</name>
    <dbReference type="NCBI Taxonomy" id="767744"/>
    <lineage>
        <taxon>Eukaryota</taxon>
        <taxon>Fungi</taxon>
        <taxon>Dikarya</taxon>
        <taxon>Ascomycota</taxon>
        <taxon>Saccharomycotina</taxon>
        <taxon>Trigonopsidomycetes</taxon>
        <taxon>Trigonopsidales</taxon>
        <taxon>Trigonopsidaceae</taxon>
        <taxon>Tortispora</taxon>
    </lineage>
</organism>
<dbReference type="InterPro" id="IPR015943">
    <property type="entry name" value="WD40/YVTN_repeat-like_dom_sf"/>
</dbReference>
<proteinExistence type="inferred from homology"/>
<feature type="non-terminal residue" evidence="13">
    <location>
        <position position="1084"/>
    </location>
</feature>
<sequence>LVGTIDNGISAVAWSPDDEMITLVSCRYEVTLLTRSFDLVAETSMSSEDLSLSRGVSVGWGKRETQFEGKGVKGMRDPTMPEYVDTGVTSVQESYATTVSWRGDSQYFAVSTHRQKDNRRAIRVYSRELSLDSISEATDGLEAPLAWRPSGNVICSIKRSNSELIVAFFERNGLRHGEFDLLLDPSCPIQSLAWNFSSTILAVHLERSVQLWTVSNYKWQLKMEVSLLSGDRIRSVSWDNSDDRLILAGTSSIEVHEFAFTITSGPLSMPHDIGLVAVLNGRKIALTPLKIANVPPPMCFRHIDVSETPKSVGISNDNKRICVLAGSSLFLYNWTPDTAKSAAPVLAASSELKLEGRLVTACFLENSIAVLSENVTGSTVSFYSAELLFTHSIEPPARLSQLYSSNTALVAIDVNNAVYLLHAEATVFPPPRTVLPSVPIWVGEHAGQVFALTKSGRLYADETQIGKQVTSACVSYPYIVVTNMRNMLKFAPLSDPQSLPADDSSDERCRAVETGAKLVTIIPSKTAVVLQMPRGNLETIFPRLLVIAEIRRCIDAKNYSQAWRLSLVNRVDLNFLYDYNPALFLENVDAVIAAVGSGENIDILMASLNDENTAATKFRDTITTSNQELPLIHENKQNIVCEAILKSLTTTYASDPNYSLSVLTAYLSMKPPKVETALALVSKKFGDQLDEAVQHLCFLQDVNVLYDFALGLYDLPLTLLIAQKSTKDPKEYVPFLQGLEQMSELRRKYQIDDFLKRYSKALASLVKIDSAFNEVCDYIVLHELYQDGLKLLGADKDKVRRVQHLYADFLYAKKDFALAGITYEMLHEYNSAVQSYKSKGLWREALAVASKASYSADELRVLAADLASLLTESHQYSDSATVYKDYLNDYENSILMFCKAYQFSDALRVAAAYDKESIARDGIADGYRHIAEFISECKAQYESQTRRLEELRKKKEQDPLAFYEGDEADGPDNVSVASESTRSIYTRYTGLTSQTAGTDATRRTSKNRRREERKRARGKKGSVYEEEYLINSLGRLFARVEDTRKDVDSLIEALVRVAEVDKAQKIQKLMVELVSVLNTRTSDL</sequence>
<name>A0A1E4T9P2_9ASCO</name>
<feature type="domain" description="ELP1 N-terminal second beta-propeller" evidence="9">
    <location>
        <begin position="278"/>
        <end position="519"/>
    </location>
</feature>
<feature type="non-terminal residue" evidence="13">
    <location>
        <position position="1"/>
    </location>
</feature>
<dbReference type="Pfam" id="PF23878">
    <property type="entry name" value="TPR_ELP1"/>
    <property type="match status" value="1"/>
</dbReference>
<evidence type="ECO:0000256" key="1">
    <source>
        <dbReference type="ARBA" id="ARBA00004496"/>
    </source>
</evidence>
<accession>A0A1E4T9P2</accession>
<keyword evidence="5" id="KW-0819">tRNA processing</keyword>
<dbReference type="GO" id="GO:0006357">
    <property type="term" value="P:regulation of transcription by RNA polymerase II"/>
    <property type="evidence" value="ECO:0007669"/>
    <property type="project" value="EnsemblFungi"/>
</dbReference>
<evidence type="ECO:0000313" key="14">
    <source>
        <dbReference type="Proteomes" id="UP000095023"/>
    </source>
</evidence>
<dbReference type="InterPro" id="IPR056169">
    <property type="entry name" value="HB_ELP1"/>
</dbReference>
<dbReference type="GO" id="GO:0005634">
    <property type="term" value="C:nucleus"/>
    <property type="evidence" value="ECO:0007669"/>
    <property type="project" value="EnsemblFungi"/>
</dbReference>
<dbReference type="GO" id="GO:0002926">
    <property type="term" value="P:tRNA wobble base 5-methoxycarbonylmethyl-2-thiouridinylation"/>
    <property type="evidence" value="ECO:0007669"/>
    <property type="project" value="TreeGrafter"/>
</dbReference>
<dbReference type="Pfam" id="PF23797">
    <property type="entry name" value="Beta-prop_ELP1_2nd"/>
    <property type="match status" value="1"/>
</dbReference>
<evidence type="ECO:0000259" key="8">
    <source>
        <dbReference type="Pfam" id="PF04762"/>
    </source>
</evidence>
<evidence type="ECO:0000256" key="4">
    <source>
        <dbReference type="ARBA" id="ARBA00022490"/>
    </source>
</evidence>
<dbReference type="InterPro" id="IPR056164">
    <property type="entry name" value="Beta-prop_ELP1_1st"/>
</dbReference>
<dbReference type="PANTHER" id="PTHR12747">
    <property type="entry name" value="ELONGATOR COMPLEX PROTEIN 1"/>
    <property type="match status" value="1"/>
</dbReference>
<dbReference type="SUPFAM" id="SSF101908">
    <property type="entry name" value="Putative isomerase YbhE"/>
    <property type="match status" value="1"/>
</dbReference>
<reference evidence="14" key="1">
    <citation type="submission" date="2016-02" db="EMBL/GenBank/DDBJ databases">
        <title>Comparative genomics of biotechnologically important yeasts.</title>
        <authorList>
            <consortium name="DOE Joint Genome Institute"/>
            <person name="Riley R."/>
            <person name="Haridas S."/>
            <person name="Wolfe K.H."/>
            <person name="Lopes M.R."/>
            <person name="Hittinger C.T."/>
            <person name="Goker M."/>
            <person name="Salamov A."/>
            <person name="Wisecaver J."/>
            <person name="Long T.M."/>
            <person name="Aerts A.L."/>
            <person name="Barry K."/>
            <person name="Choi C."/>
            <person name="Clum A."/>
            <person name="Coughlan A.Y."/>
            <person name="Deshpande S."/>
            <person name="Douglass A.P."/>
            <person name="Hanson S.J."/>
            <person name="Klenk H.-P."/>
            <person name="Labutti K."/>
            <person name="Lapidus A."/>
            <person name="Lindquist E."/>
            <person name="Lipzen A."/>
            <person name="Meier-Kolthoff J.P."/>
            <person name="Ohm R.A."/>
            <person name="Otillar R.P."/>
            <person name="Pangilinan J."/>
            <person name="Peng Y."/>
            <person name="Rokas A."/>
            <person name="Rosa C.A."/>
            <person name="Scheuner C."/>
            <person name="Sibirny A.A."/>
            <person name="Slot J.C."/>
            <person name="Stielow J.B."/>
            <person name="Sun H."/>
            <person name="Kurtzman C.P."/>
            <person name="Blackwell M."/>
            <person name="Jeffries T.W."/>
            <person name="Grigoriev I.V."/>
        </authorList>
    </citation>
    <scope>NUCLEOTIDE SEQUENCE [LARGE SCALE GENOMIC DNA]</scope>
    <source>
        <strain evidence="14">NRRL Y-17796</strain>
    </source>
</reference>
<dbReference type="OrthoDB" id="40048at2759"/>
<evidence type="ECO:0000256" key="5">
    <source>
        <dbReference type="ARBA" id="ARBA00022694"/>
    </source>
</evidence>
<feature type="domain" description="ELP1 TPR" evidence="10">
    <location>
        <begin position="747"/>
        <end position="908"/>
    </location>
</feature>
<evidence type="ECO:0000256" key="3">
    <source>
        <dbReference type="ARBA" id="ARBA00006086"/>
    </source>
</evidence>
<evidence type="ECO:0000256" key="6">
    <source>
        <dbReference type="ARBA" id="ARBA00029535"/>
    </source>
</evidence>
<dbReference type="GO" id="GO:0033588">
    <property type="term" value="C:elongator holoenzyme complex"/>
    <property type="evidence" value="ECO:0007669"/>
    <property type="project" value="EnsemblFungi"/>
</dbReference>